<protein>
    <submittedName>
        <fullName evidence="2">Uncharacterized protein</fullName>
    </submittedName>
</protein>
<sequence>MGGAVVALRLLAAPCYTSSARREAYPHTCTLFKPQCSAVQLLQGLRCVSQTEGDSDLERDKRGREGINARGPVNAGQGRGKELGRMAQREGKDGEGRKDGNKEGGEEYRDSKEGRKEGLLAAPCYTSSARREAYPHTCTLFKPQCSAVQLLQGLRCVRKPLASPPLIPTSPSSPPQQTSRPNPYPAPLLLLPAPISYRSTPTPPHLHTPPVRKCHAGAQLVQPAGTSPSPLPSH</sequence>
<feature type="compositionally biased region" description="Low complexity" evidence="1">
    <location>
        <begin position="175"/>
        <end position="194"/>
    </location>
</feature>
<dbReference type="Proteomes" id="UP001487740">
    <property type="component" value="Unassembled WGS sequence"/>
</dbReference>
<feature type="compositionally biased region" description="Basic and acidic residues" evidence="1">
    <location>
        <begin position="56"/>
        <end position="67"/>
    </location>
</feature>
<dbReference type="AlphaFoldDB" id="A0AAW0SQR1"/>
<feature type="compositionally biased region" description="Basic and acidic residues" evidence="1">
    <location>
        <begin position="79"/>
        <end position="114"/>
    </location>
</feature>
<feature type="region of interest" description="Disordered" evidence="1">
    <location>
        <begin position="52"/>
        <end position="114"/>
    </location>
</feature>
<evidence type="ECO:0000313" key="2">
    <source>
        <dbReference type="EMBL" id="KAK8377734.1"/>
    </source>
</evidence>
<proteinExistence type="predicted"/>
<evidence type="ECO:0000313" key="3">
    <source>
        <dbReference type="Proteomes" id="UP001487740"/>
    </source>
</evidence>
<comment type="caution">
    <text evidence="2">The sequence shown here is derived from an EMBL/GenBank/DDBJ whole genome shotgun (WGS) entry which is preliminary data.</text>
</comment>
<accession>A0AAW0SQR1</accession>
<gene>
    <name evidence="2" type="ORF">O3P69_013997</name>
</gene>
<name>A0AAW0SQR1_SCYPA</name>
<organism evidence="2 3">
    <name type="scientific">Scylla paramamosain</name>
    <name type="common">Mud crab</name>
    <dbReference type="NCBI Taxonomy" id="85552"/>
    <lineage>
        <taxon>Eukaryota</taxon>
        <taxon>Metazoa</taxon>
        <taxon>Ecdysozoa</taxon>
        <taxon>Arthropoda</taxon>
        <taxon>Crustacea</taxon>
        <taxon>Multicrustacea</taxon>
        <taxon>Malacostraca</taxon>
        <taxon>Eumalacostraca</taxon>
        <taxon>Eucarida</taxon>
        <taxon>Decapoda</taxon>
        <taxon>Pleocyemata</taxon>
        <taxon>Brachyura</taxon>
        <taxon>Eubrachyura</taxon>
        <taxon>Portunoidea</taxon>
        <taxon>Portunidae</taxon>
        <taxon>Portuninae</taxon>
        <taxon>Scylla</taxon>
    </lineage>
</organism>
<reference evidence="2 3" key="1">
    <citation type="submission" date="2023-03" db="EMBL/GenBank/DDBJ databases">
        <title>High-quality genome of Scylla paramamosain provides insights in environmental adaptation.</title>
        <authorList>
            <person name="Zhang L."/>
        </authorList>
    </citation>
    <scope>NUCLEOTIDE SEQUENCE [LARGE SCALE GENOMIC DNA]</scope>
    <source>
        <strain evidence="2">LZ_2023a</strain>
        <tissue evidence="2">Muscle</tissue>
    </source>
</reference>
<evidence type="ECO:0000256" key="1">
    <source>
        <dbReference type="SAM" id="MobiDB-lite"/>
    </source>
</evidence>
<feature type="region of interest" description="Disordered" evidence="1">
    <location>
        <begin position="165"/>
        <end position="234"/>
    </location>
</feature>
<keyword evidence="3" id="KW-1185">Reference proteome</keyword>
<feature type="compositionally biased region" description="Pro residues" evidence="1">
    <location>
        <begin position="165"/>
        <end position="174"/>
    </location>
</feature>
<dbReference type="EMBL" id="JARAKH010000047">
    <property type="protein sequence ID" value="KAK8377734.1"/>
    <property type="molecule type" value="Genomic_DNA"/>
</dbReference>